<comment type="similarity">
    <text evidence="1">Belongs to the sulfatase family.</text>
</comment>
<comment type="PTM">
    <text evidence="3">The conversion to 3-oxoalanine (also known as C-formylglycine, FGly), of a serine or cysteine residue in prokaryotes and of a cysteine residue in eukaryotes, is critical for catalytic activity.</text>
</comment>
<dbReference type="PANTHER" id="PTHR43751:SF3">
    <property type="entry name" value="SULFATASE N-TERMINAL DOMAIN-CONTAINING PROTEIN"/>
    <property type="match status" value="1"/>
</dbReference>
<dbReference type="InterPro" id="IPR000917">
    <property type="entry name" value="Sulfatase_N"/>
</dbReference>
<evidence type="ECO:0000259" key="4">
    <source>
        <dbReference type="Pfam" id="PF00884"/>
    </source>
</evidence>
<dbReference type="CDD" id="cd16143">
    <property type="entry name" value="ARS_like"/>
    <property type="match status" value="1"/>
</dbReference>
<dbReference type="AlphaFoldDB" id="H1DGC0"/>
<evidence type="ECO:0000313" key="6">
    <source>
        <dbReference type="Proteomes" id="UP000004892"/>
    </source>
</evidence>
<evidence type="ECO:0000256" key="2">
    <source>
        <dbReference type="ARBA" id="ARBA00022801"/>
    </source>
</evidence>
<dbReference type="Gene3D" id="3.40.720.10">
    <property type="entry name" value="Alkaline Phosphatase, subunit A"/>
    <property type="match status" value="1"/>
</dbReference>
<evidence type="ECO:0000313" key="5">
    <source>
        <dbReference type="EMBL" id="EHP48108.1"/>
    </source>
</evidence>
<feature type="modified residue" description="3-oxoalanine (Ser)" evidence="3">
    <location>
        <position position="80"/>
    </location>
</feature>
<dbReference type="Pfam" id="PF00884">
    <property type="entry name" value="Sulfatase"/>
    <property type="match status" value="1"/>
</dbReference>
<sequence>MKNTDLLRLGALPLAALIAGCGGNAKKTEKLPNIVVIMADDLGYGDISCYGATEIQTPGIDRLAREGLRQMNGHCTSATSTPSRFAMLTGMYPWRVGAAILPGDAPMLIKEDMPTFPKMLKQAGYATGVVGKWHLGLGNGNVNWNEPITPSPNQIGFDYSYIMAATNDRVPTVYVKNGRVVNLDPNDPIEVSYKHNFPGEPTGKDNPELLRMHPSLGHNMSITNGIPRIGYMKGGKSALWVDEEMYKVFLDEAKEYVKAHQQQPFFLYYALHQPHVPRLPNAMFAGKSKLGPRGDVILEADYCVSEFLNYLDELNLTENTIVIFTSDNGPVLDDGYQDMAEEMNGNHKPAGPFRGWKCDPYEGGARIPMIVRWPGKIEAGTTSDALICQVDFCPSFAALLNTSYEVKDGENQIDALLGKSPEGRKNLVLEGYGIDLWLKEGDWACIPEYTTRRGEIVEARLYNLKEDIAQQHNLASEYPEKVREMTEKLQSIKARN</sequence>
<dbReference type="PROSITE" id="PS00523">
    <property type="entry name" value="SULFATASE_1"/>
    <property type="match status" value="1"/>
</dbReference>
<reference evidence="5 6" key="1">
    <citation type="submission" date="2012-01" db="EMBL/GenBank/DDBJ databases">
        <title>The Genome Sequence of Odoribacter laneus YIT 12061.</title>
        <authorList>
            <consortium name="The Broad Institute Genome Sequencing Platform"/>
            <person name="Earl A."/>
            <person name="Ward D."/>
            <person name="Feldgarden M."/>
            <person name="Gevers D."/>
            <person name="Morotomi M."/>
            <person name="Young S.K."/>
            <person name="Zeng Q."/>
            <person name="Gargeya S."/>
            <person name="Fitzgerald M."/>
            <person name="Haas B."/>
            <person name="Abouelleil A."/>
            <person name="Alvarado L."/>
            <person name="Arachchi H.M."/>
            <person name="Berlin A."/>
            <person name="Chapman S.B."/>
            <person name="Gearin G."/>
            <person name="Goldberg J."/>
            <person name="Griggs A."/>
            <person name="Gujja S."/>
            <person name="Hansen M."/>
            <person name="Heiman D."/>
            <person name="Howarth C."/>
            <person name="Larimer J."/>
            <person name="Lui A."/>
            <person name="MacDonald P.J.P."/>
            <person name="McCowen C."/>
            <person name="Montmayeur A."/>
            <person name="Murphy C."/>
            <person name="Neiman D."/>
            <person name="Pearson M."/>
            <person name="Priest M."/>
            <person name="Roberts A."/>
            <person name="Saif S."/>
            <person name="Shea T."/>
            <person name="Sisk P."/>
            <person name="Stolte C."/>
            <person name="Sykes S."/>
            <person name="Wortman J."/>
            <person name="Nusbaum C."/>
            <person name="Birren B."/>
        </authorList>
    </citation>
    <scope>NUCLEOTIDE SEQUENCE [LARGE SCALE GENOMIC DNA]</scope>
    <source>
        <strain evidence="5 6">YIT 12061</strain>
    </source>
</reference>
<dbReference type="SUPFAM" id="SSF53649">
    <property type="entry name" value="Alkaline phosphatase-like"/>
    <property type="match status" value="1"/>
</dbReference>
<dbReference type="InterPro" id="IPR052701">
    <property type="entry name" value="GAG_Ulvan_Degrading_Sulfatases"/>
</dbReference>
<keyword evidence="2" id="KW-0378">Hydrolase</keyword>
<dbReference type="STRING" id="742817.HMPREF9449_01306"/>
<dbReference type="RefSeq" id="WP_009136454.1">
    <property type="nucleotide sequence ID" value="NZ_JH594596.1"/>
</dbReference>
<proteinExistence type="inferred from homology"/>
<comment type="caution">
    <text evidence="5">The sequence shown here is derived from an EMBL/GenBank/DDBJ whole genome shotgun (WGS) entry which is preliminary data.</text>
</comment>
<organism evidence="5 6">
    <name type="scientific">Odoribacter laneus YIT 12061</name>
    <dbReference type="NCBI Taxonomy" id="742817"/>
    <lineage>
        <taxon>Bacteria</taxon>
        <taxon>Pseudomonadati</taxon>
        <taxon>Bacteroidota</taxon>
        <taxon>Bacteroidia</taxon>
        <taxon>Bacteroidales</taxon>
        <taxon>Odoribacteraceae</taxon>
        <taxon>Odoribacter</taxon>
    </lineage>
</organism>
<dbReference type="GeneID" id="98068883"/>
<gene>
    <name evidence="5" type="ORF">HMPREF9449_01306</name>
</gene>
<feature type="domain" description="Sulfatase N-terminal" evidence="4">
    <location>
        <begin position="32"/>
        <end position="401"/>
    </location>
</feature>
<dbReference type="PATRIC" id="fig|742817.3.peg.1385"/>
<evidence type="ECO:0000256" key="1">
    <source>
        <dbReference type="ARBA" id="ARBA00008779"/>
    </source>
</evidence>
<dbReference type="Gene3D" id="3.30.1120.10">
    <property type="match status" value="1"/>
</dbReference>
<dbReference type="PROSITE" id="PS51257">
    <property type="entry name" value="PROKAR_LIPOPROTEIN"/>
    <property type="match status" value="1"/>
</dbReference>
<protein>
    <recommendedName>
        <fullName evidence="4">Sulfatase N-terminal domain-containing protein</fullName>
    </recommendedName>
</protein>
<accession>H1DGC0</accession>
<dbReference type="InterPro" id="IPR024607">
    <property type="entry name" value="Sulfatase_CS"/>
</dbReference>
<keyword evidence="6" id="KW-1185">Reference proteome</keyword>
<name>H1DGC0_9BACT</name>
<dbReference type="HOGENOM" id="CLU_006332_10_3_10"/>
<dbReference type="Proteomes" id="UP000004892">
    <property type="component" value="Unassembled WGS sequence"/>
</dbReference>
<evidence type="ECO:0000256" key="3">
    <source>
        <dbReference type="PIRSR" id="PIRSR600917-52"/>
    </source>
</evidence>
<dbReference type="InterPro" id="IPR017850">
    <property type="entry name" value="Alkaline_phosphatase_core_sf"/>
</dbReference>
<dbReference type="EMBL" id="ADMC01000019">
    <property type="protein sequence ID" value="EHP48108.1"/>
    <property type="molecule type" value="Genomic_DNA"/>
</dbReference>
<dbReference type="PROSITE" id="PS00149">
    <property type="entry name" value="SULFATASE_2"/>
    <property type="match status" value="1"/>
</dbReference>
<dbReference type="eggNOG" id="COG3119">
    <property type="taxonomic scope" value="Bacteria"/>
</dbReference>
<dbReference type="PANTHER" id="PTHR43751">
    <property type="entry name" value="SULFATASE"/>
    <property type="match status" value="1"/>
</dbReference>
<dbReference type="GO" id="GO:0016787">
    <property type="term" value="F:hydrolase activity"/>
    <property type="evidence" value="ECO:0007669"/>
    <property type="project" value="UniProtKB-KW"/>
</dbReference>